<dbReference type="EMBL" id="BOOP01000013">
    <property type="protein sequence ID" value="GII38195.1"/>
    <property type="molecule type" value="Genomic_DNA"/>
</dbReference>
<evidence type="ECO:0000256" key="1">
    <source>
        <dbReference type="ARBA" id="ARBA00023015"/>
    </source>
</evidence>
<keyword evidence="6" id="KW-1185">Reference proteome</keyword>
<evidence type="ECO:0000313" key="5">
    <source>
        <dbReference type="EMBL" id="GII38195.1"/>
    </source>
</evidence>
<comment type="caution">
    <text evidence="5">The sequence shown here is derived from an EMBL/GenBank/DDBJ whole genome shotgun (WGS) entry which is preliminary data.</text>
</comment>
<organism evidence="5 6">
    <name type="scientific">Planotetraspora phitsanulokensis</name>
    <dbReference type="NCBI Taxonomy" id="575192"/>
    <lineage>
        <taxon>Bacteria</taxon>
        <taxon>Bacillati</taxon>
        <taxon>Actinomycetota</taxon>
        <taxon>Actinomycetes</taxon>
        <taxon>Streptosporangiales</taxon>
        <taxon>Streptosporangiaceae</taxon>
        <taxon>Planotetraspora</taxon>
    </lineage>
</organism>
<protein>
    <recommendedName>
        <fullName evidence="4">HTH hxlR-type domain-containing protein</fullName>
    </recommendedName>
</protein>
<keyword evidence="1" id="KW-0805">Transcription regulation</keyword>
<evidence type="ECO:0000259" key="4">
    <source>
        <dbReference type="PROSITE" id="PS51118"/>
    </source>
</evidence>
<evidence type="ECO:0000256" key="2">
    <source>
        <dbReference type="ARBA" id="ARBA00023125"/>
    </source>
</evidence>
<dbReference type="Gene3D" id="1.10.10.10">
    <property type="entry name" value="Winged helix-like DNA-binding domain superfamily/Winged helix DNA-binding domain"/>
    <property type="match status" value="1"/>
</dbReference>
<reference evidence="5 6" key="1">
    <citation type="submission" date="2021-01" db="EMBL/GenBank/DDBJ databases">
        <title>Whole genome shotgun sequence of Planotetraspora phitsanulokensis NBRC 104273.</title>
        <authorList>
            <person name="Komaki H."/>
            <person name="Tamura T."/>
        </authorList>
    </citation>
    <scope>NUCLEOTIDE SEQUENCE [LARGE SCALE GENOMIC DNA]</scope>
    <source>
        <strain evidence="5 6">NBRC 104273</strain>
    </source>
</reference>
<feature type="domain" description="HTH hxlR-type" evidence="4">
    <location>
        <begin position="13"/>
        <end position="112"/>
    </location>
</feature>
<keyword evidence="3" id="KW-0804">Transcription</keyword>
<dbReference type="PANTHER" id="PTHR33204">
    <property type="entry name" value="TRANSCRIPTIONAL REGULATOR, MARR FAMILY"/>
    <property type="match status" value="1"/>
</dbReference>
<evidence type="ECO:0000313" key="6">
    <source>
        <dbReference type="Proteomes" id="UP000622547"/>
    </source>
</evidence>
<dbReference type="PROSITE" id="PS51118">
    <property type="entry name" value="HTH_HXLR"/>
    <property type="match status" value="1"/>
</dbReference>
<dbReference type="GO" id="GO:0003677">
    <property type="term" value="F:DNA binding"/>
    <property type="evidence" value="ECO:0007669"/>
    <property type="project" value="UniProtKB-KW"/>
</dbReference>
<dbReference type="RefSeq" id="WP_204073851.1">
    <property type="nucleotide sequence ID" value="NZ_BAABHI010000009.1"/>
</dbReference>
<dbReference type="PANTHER" id="PTHR33204:SF37">
    <property type="entry name" value="HTH-TYPE TRANSCRIPTIONAL REGULATOR YODB"/>
    <property type="match status" value="1"/>
</dbReference>
<dbReference type="Pfam" id="PF01638">
    <property type="entry name" value="HxlR"/>
    <property type="match status" value="1"/>
</dbReference>
<dbReference type="InterPro" id="IPR002577">
    <property type="entry name" value="HTH_HxlR"/>
</dbReference>
<dbReference type="Proteomes" id="UP000622547">
    <property type="component" value="Unassembled WGS sequence"/>
</dbReference>
<dbReference type="SUPFAM" id="SSF46785">
    <property type="entry name" value="Winged helix' DNA-binding domain"/>
    <property type="match status" value="1"/>
</dbReference>
<dbReference type="InterPro" id="IPR036388">
    <property type="entry name" value="WH-like_DNA-bd_sf"/>
</dbReference>
<gene>
    <name evidence="5" type="ORF">Pph01_31980</name>
</gene>
<sequence length="112" mass="12565">MDSRWENIDDEECRRFQQAVEMVGQRWSAAILLALARGASRFTEILAMVHGLSGRLLTARLKQLEQAALVERTVIPTTPVQVLYGLTDRGRELLASRRPQSLAHRLGAVAVR</sequence>
<dbReference type="AlphaFoldDB" id="A0A8J3XEK2"/>
<dbReference type="InterPro" id="IPR036390">
    <property type="entry name" value="WH_DNA-bd_sf"/>
</dbReference>
<keyword evidence="2" id="KW-0238">DNA-binding</keyword>
<proteinExistence type="predicted"/>
<evidence type="ECO:0000256" key="3">
    <source>
        <dbReference type="ARBA" id="ARBA00023163"/>
    </source>
</evidence>
<name>A0A8J3XEK2_9ACTN</name>
<accession>A0A8J3XEK2</accession>